<dbReference type="InterPro" id="IPR011074">
    <property type="entry name" value="CRAL/TRIO_N_dom"/>
</dbReference>
<proteinExistence type="inferred from homology"/>
<evidence type="ECO:0000313" key="8">
    <source>
        <dbReference type="Proteomes" id="UP000316621"/>
    </source>
</evidence>
<sequence>MSDQEGLDIHRWQSDMLKSDGDKKGKVKFGSITEVPPSNQFSQSPEKPRETKLDSSIPPIYIEDVRDAKQEDAVHQFRQKLIQLNALLPRHDKYHMLLRFLKARDFNIEKATLMWEDMLQWRDVYGTDTILEDFKFEELEEISQYYPQGFHGVDKEGRPVYIERLGKAYPNRIPRITTISRYVKYHVQEIERTMSERFPACSIASKRYIGSTTAILDVQGLGIKNFTRTAAELLASVAKIDCSYYPETLNRMFIVNAGSGFKMVFAAARRFIDPKTINKIQVLDPNSLGKLLEVIDSSQLPDFLGGSCMCAAEGGCLRSNYGPWKDPDILKLVHSAEVLLVSQTAAISDEERSIGCSKMQSRKVMSSDTVAYCSDNDRIVGDSEALDCTREEALPEGQSFRVNYHENTSIVATPRGTLLTDRFNTIAEGRNFWFLGREVVAFMVKLIAMFRYLRFGWGQGNICTPNTLGPNRNSSSITSEPPNEENSTQPCLQQLQRLESLFEEISNRTLNIPLEKEEILVQSLDRIKTVELDLQKIKNVLQSMVLKQVEISNKLESLQEAKFRKRKDSPDVAVHFPHGSR</sequence>
<feature type="domain" description="CRAL-TRIO" evidence="6">
    <location>
        <begin position="138"/>
        <end position="312"/>
    </location>
</feature>
<comment type="subcellular location">
    <subcellularLocation>
        <location evidence="1">Cell membrane</location>
        <topology evidence="1">Peripheral membrane protein</topology>
    </subcellularLocation>
    <subcellularLocation>
        <location evidence="2">Golgi apparatus membrane</location>
        <topology evidence="2">Peripheral membrane protein</topology>
    </subcellularLocation>
</comment>
<evidence type="ECO:0000256" key="1">
    <source>
        <dbReference type="ARBA" id="ARBA00004202"/>
    </source>
</evidence>
<organism evidence="7 8">
    <name type="scientific">Papaver somniferum</name>
    <name type="common">Opium poppy</name>
    <dbReference type="NCBI Taxonomy" id="3469"/>
    <lineage>
        <taxon>Eukaryota</taxon>
        <taxon>Viridiplantae</taxon>
        <taxon>Streptophyta</taxon>
        <taxon>Embryophyta</taxon>
        <taxon>Tracheophyta</taxon>
        <taxon>Spermatophyta</taxon>
        <taxon>Magnoliopsida</taxon>
        <taxon>Ranunculales</taxon>
        <taxon>Papaveraceae</taxon>
        <taxon>Papaveroideae</taxon>
        <taxon>Papaver</taxon>
    </lineage>
</organism>
<feature type="compositionally biased region" description="Polar residues" evidence="5">
    <location>
        <begin position="36"/>
        <end position="45"/>
    </location>
</feature>
<evidence type="ECO:0000259" key="6">
    <source>
        <dbReference type="PROSITE" id="PS50191"/>
    </source>
</evidence>
<comment type="similarity">
    <text evidence="4">Belongs to the SFH family.</text>
</comment>
<name>A0A4Y7KDJ6_PAPSO</name>
<dbReference type="Proteomes" id="UP000316621">
    <property type="component" value="Chromosome 7"/>
</dbReference>
<gene>
    <name evidence="7" type="ORF">C5167_034070</name>
</gene>
<dbReference type="Gramene" id="RZC70907">
    <property type="protein sequence ID" value="RZC70907"/>
    <property type="gene ID" value="C5167_034070"/>
</dbReference>
<dbReference type="Pfam" id="PF03765">
    <property type="entry name" value="CRAL_TRIO_N"/>
    <property type="match status" value="1"/>
</dbReference>
<feature type="compositionally biased region" description="Basic and acidic residues" evidence="5">
    <location>
        <begin position="7"/>
        <end position="24"/>
    </location>
</feature>
<dbReference type="STRING" id="3469.A0A4Y7KDJ6"/>
<dbReference type="SMART" id="SM00516">
    <property type="entry name" value="SEC14"/>
    <property type="match status" value="1"/>
</dbReference>
<dbReference type="PANTHER" id="PTHR45657">
    <property type="entry name" value="CRAL-TRIO DOMAIN-CONTAINING PROTEIN YKL091C-RELATED"/>
    <property type="match status" value="1"/>
</dbReference>
<protein>
    <recommendedName>
        <fullName evidence="6">CRAL-TRIO domain-containing protein</fullName>
    </recommendedName>
</protein>
<evidence type="ECO:0000256" key="4">
    <source>
        <dbReference type="ARBA" id="ARBA00038020"/>
    </source>
</evidence>
<dbReference type="SMART" id="SM01100">
    <property type="entry name" value="CRAL_TRIO_N"/>
    <property type="match status" value="1"/>
</dbReference>
<keyword evidence="3" id="KW-0333">Golgi apparatus</keyword>
<evidence type="ECO:0000256" key="5">
    <source>
        <dbReference type="SAM" id="MobiDB-lite"/>
    </source>
</evidence>
<dbReference type="Gene3D" id="1.10.8.20">
    <property type="entry name" value="N-terminal domain of phosphatidylinositol transfer protein sec14p"/>
    <property type="match status" value="1"/>
</dbReference>
<dbReference type="SUPFAM" id="SSF52087">
    <property type="entry name" value="CRAL/TRIO domain"/>
    <property type="match status" value="1"/>
</dbReference>
<dbReference type="OMA" id="PGYWQRQ"/>
<evidence type="ECO:0000256" key="3">
    <source>
        <dbReference type="ARBA" id="ARBA00023034"/>
    </source>
</evidence>
<dbReference type="InterPro" id="IPR001251">
    <property type="entry name" value="CRAL-TRIO_dom"/>
</dbReference>
<feature type="region of interest" description="Disordered" evidence="5">
    <location>
        <begin position="468"/>
        <end position="488"/>
    </location>
</feature>
<dbReference type="InterPro" id="IPR036865">
    <property type="entry name" value="CRAL-TRIO_dom_sf"/>
</dbReference>
<feature type="region of interest" description="Disordered" evidence="5">
    <location>
        <begin position="1"/>
        <end position="55"/>
    </location>
</feature>
<dbReference type="Gene3D" id="3.40.525.10">
    <property type="entry name" value="CRAL-TRIO lipid binding domain"/>
    <property type="match status" value="1"/>
</dbReference>
<keyword evidence="8" id="KW-1185">Reference proteome</keyword>
<reference evidence="7 8" key="1">
    <citation type="journal article" date="2018" name="Science">
        <title>The opium poppy genome and morphinan production.</title>
        <authorList>
            <person name="Guo L."/>
            <person name="Winzer T."/>
            <person name="Yang X."/>
            <person name="Li Y."/>
            <person name="Ning Z."/>
            <person name="He Z."/>
            <person name="Teodor R."/>
            <person name="Lu Y."/>
            <person name="Bowser T.A."/>
            <person name="Graham I.A."/>
            <person name="Ye K."/>
        </authorList>
    </citation>
    <scope>NUCLEOTIDE SEQUENCE [LARGE SCALE GENOMIC DNA]</scope>
    <source>
        <strain evidence="8">cv. HN1</strain>
        <tissue evidence="7">Leaves</tissue>
    </source>
</reference>
<dbReference type="GO" id="GO:0000139">
    <property type="term" value="C:Golgi membrane"/>
    <property type="evidence" value="ECO:0007669"/>
    <property type="project" value="UniProtKB-SubCell"/>
</dbReference>
<dbReference type="AlphaFoldDB" id="A0A4Y7KDJ6"/>
<dbReference type="InterPro" id="IPR036273">
    <property type="entry name" value="CRAL/TRIO_N_dom_sf"/>
</dbReference>
<dbReference type="Pfam" id="PF00650">
    <property type="entry name" value="CRAL_TRIO"/>
    <property type="match status" value="1"/>
</dbReference>
<dbReference type="PANTHER" id="PTHR45657:SF8">
    <property type="entry name" value="PHOSPHATIDYLINOSITOL_PHOSPHATIDYLCHOLINE TRANSFER PROTEIN SFH13"/>
    <property type="match status" value="1"/>
</dbReference>
<dbReference type="SUPFAM" id="SSF46938">
    <property type="entry name" value="CRAL/TRIO N-terminal domain"/>
    <property type="match status" value="1"/>
</dbReference>
<dbReference type="GO" id="GO:0005886">
    <property type="term" value="C:plasma membrane"/>
    <property type="evidence" value="ECO:0007669"/>
    <property type="project" value="UniProtKB-SubCell"/>
</dbReference>
<evidence type="ECO:0000313" key="7">
    <source>
        <dbReference type="EMBL" id="RZC70907.1"/>
    </source>
</evidence>
<accession>A0A4Y7KDJ6</accession>
<dbReference type="CDD" id="cd00170">
    <property type="entry name" value="SEC14"/>
    <property type="match status" value="1"/>
</dbReference>
<evidence type="ECO:0000256" key="2">
    <source>
        <dbReference type="ARBA" id="ARBA00004395"/>
    </source>
</evidence>
<dbReference type="InterPro" id="IPR051026">
    <property type="entry name" value="PI/PC_transfer"/>
</dbReference>
<dbReference type="PROSITE" id="PS50191">
    <property type="entry name" value="CRAL_TRIO"/>
    <property type="match status" value="1"/>
</dbReference>
<dbReference type="EMBL" id="CM010721">
    <property type="protein sequence ID" value="RZC70907.1"/>
    <property type="molecule type" value="Genomic_DNA"/>
</dbReference>